<dbReference type="GO" id="GO:0006310">
    <property type="term" value="P:DNA recombination"/>
    <property type="evidence" value="ECO:0007669"/>
    <property type="project" value="UniProtKB-KW"/>
</dbReference>
<evidence type="ECO:0000256" key="1">
    <source>
        <dbReference type="ARBA" id="ARBA00008857"/>
    </source>
</evidence>
<keyword evidence="9" id="KW-1185">Reference proteome</keyword>
<protein>
    <submittedName>
        <fullName evidence="8">Site-specific integrase</fullName>
    </submittedName>
</protein>
<dbReference type="Pfam" id="PF14659">
    <property type="entry name" value="Phage_int_SAM_3"/>
    <property type="match status" value="1"/>
</dbReference>
<dbReference type="EMBL" id="VCQU01000001">
    <property type="protein sequence ID" value="NMN93905.1"/>
    <property type="molecule type" value="Genomic_DNA"/>
</dbReference>
<feature type="domain" description="Tyr recombinase" evidence="6">
    <location>
        <begin position="187"/>
        <end position="374"/>
    </location>
</feature>
<evidence type="ECO:0000256" key="4">
    <source>
        <dbReference type="ARBA" id="ARBA00023172"/>
    </source>
</evidence>
<dbReference type="InterPro" id="IPR044068">
    <property type="entry name" value="CB"/>
</dbReference>
<reference evidence="8 9" key="1">
    <citation type="submission" date="2019-05" db="EMBL/GenBank/DDBJ databases">
        <authorList>
            <person name="Lee S.D."/>
        </authorList>
    </citation>
    <scope>NUCLEOTIDE SEQUENCE [LARGE SCALE GENOMIC DNA]</scope>
    <source>
        <strain evidence="8 9">YC2-7</strain>
    </source>
</reference>
<organism evidence="8 9">
    <name type="scientific">Antrihabitans stalactiti</name>
    <dbReference type="NCBI Taxonomy" id="2584121"/>
    <lineage>
        <taxon>Bacteria</taxon>
        <taxon>Bacillati</taxon>
        <taxon>Actinomycetota</taxon>
        <taxon>Actinomycetes</taxon>
        <taxon>Mycobacteriales</taxon>
        <taxon>Nocardiaceae</taxon>
        <taxon>Antrihabitans</taxon>
    </lineage>
</organism>
<dbReference type="Proteomes" id="UP000535543">
    <property type="component" value="Unassembled WGS sequence"/>
</dbReference>
<dbReference type="Gene3D" id="1.10.150.130">
    <property type="match status" value="1"/>
</dbReference>
<proteinExistence type="inferred from homology"/>
<dbReference type="InterPro" id="IPR013762">
    <property type="entry name" value="Integrase-like_cat_sf"/>
</dbReference>
<dbReference type="GO" id="GO:0003677">
    <property type="term" value="F:DNA binding"/>
    <property type="evidence" value="ECO:0007669"/>
    <property type="project" value="UniProtKB-UniRule"/>
</dbReference>
<evidence type="ECO:0000259" key="6">
    <source>
        <dbReference type="PROSITE" id="PS51898"/>
    </source>
</evidence>
<keyword evidence="3 5" id="KW-0238">DNA-binding</keyword>
<accession>A0A848K442</accession>
<dbReference type="PROSITE" id="PS51900">
    <property type="entry name" value="CB"/>
    <property type="match status" value="1"/>
</dbReference>
<name>A0A848K442_9NOCA</name>
<dbReference type="InterPro" id="IPR002104">
    <property type="entry name" value="Integrase_catalytic"/>
</dbReference>
<dbReference type="InterPro" id="IPR058717">
    <property type="entry name" value="Phage_L5_Integrase_N"/>
</dbReference>
<evidence type="ECO:0000313" key="9">
    <source>
        <dbReference type="Proteomes" id="UP000535543"/>
    </source>
</evidence>
<dbReference type="InterPro" id="IPR004107">
    <property type="entry name" value="Integrase_SAM-like_N"/>
</dbReference>
<dbReference type="AlphaFoldDB" id="A0A848K442"/>
<dbReference type="SUPFAM" id="SSF56349">
    <property type="entry name" value="DNA breaking-rejoining enzymes"/>
    <property type="match status" value="1"/>
</dbReference>
<dbReference type="InterPro" id="IPR011010">
    <property type="entry name" value="DNA_brk_join_enz"/>
</dbReference>
<evidence type="ECO:0000313" key="8">
    <source>
        <dbReference type="EMBL" id="NMN93905.1"/>
    </source>
</evidence>
<dbReference type="Gene3D" id="1.10.443.10">
    <property type="entry name" value="Intergrase catalytic core"/>
    <property type="match status" value="1"/>
</dbReference>
<evidence type="ECO:0000259" key="7">
    <source>
        <dbReference type="PROSITE" id="PS51900"/>
    </source>
</evidence>
<comment type="similarity">
    <text evidence="1">Belongs to the 'phage' integrase family.</text>
</comment>
<dbReference type="CDD" id="cd01189">
    <property type="entry name" value="INT_ICEBs1_C_like"/>
    <property type="match status" value="1"/>
</dbReference>
<sequence>MYSPIACLLHGKAGSVTRNRRTFGRLRQVKPSNRWQAAYVGPDGNVHKAPSTFGAKVDAEAWLTDRRREIDRELWSPSSGQEEAPSATFAVFAEAWLTQRTLKSRTRAHYRDILDDYLLPTFDDTDIRLITSPSVRKWYATAALGKPTTRAHAYGLLKSILTTAAGDGLIPSNPCTIVGAGTSKRVKKIKPATLPEIEALVTAMPDRYKVMTLLAAWCGLRFGELTELRRKDIDTKNGVVRIRRAVVRVSGGFEVTTPKSDAGTRDVAVPPHLMPAVERHLMVHTDSGRDALLFPAQHGGHLAPSALYRQFYKARDAAGRPDLRWHDLRHTGAVLAASTGATLAELMGRLGHSTPQAALRYQHTAAGRDHAIAQALSAMVRAE</sequence>
<dbReference type="InterPro" id="IPR050090">
    <property type="entry name" value="Tyrosine_recombinase_XerCD"/>
</dbReference>
<dbReference type="Pfam" id="PF26003">
    <property type="entry name" value="Integrase_N_phage"/>
    <property type="match status" value="1"/>
</dbReference>
<dbReference type="GO" id="GO:0015074">
    <property type="term" value="P:DNA integration"/>
    <property type="evidence" value="ECO:0007669"/>
    <property type="project" value="UniProtKB-KW"/>
</dbReference>
<reference evidence="8 9" key="2">
    <citation type="submission" date="2020-06" db="EMBL/GenBank/DDBJ databases">
        <title>Antribacter stalactiti gen. nov., sp. nov., a new member of the family Nacardiaceae isolated from a cave.</title>
        <authorList>
            <person name="Kim I.S."/>
        </authorList>
    </citation>
    <scope>NUCLEOTIDE SEQUENCE [LARGE SCALE GENOMIC DNA]</scope>
    <source>
        <strain evidence="8 9">YC2-7</strain>
    </source>
</reference>
<evidence type="ECO:0000256" key="2">
    <source>
        <dbReference type="ARBA" id="ARBA00022908"/>
    </source>
</evidence>
<dbReference type="Pfam" id="PF00589">
    <property type="entry name" value="Phage_integrase"/>
    <property type="match status" value="1"/>
</dbReference>
<evidence type="ECO:0000256" key="3">
    <source>
        <dbReference type="ARBA" id="ARBA00023125"/>
    </source>
</evidence>
<keyword evidence="4" id="KW-0233">DNA recombination</keyword>
<gene>
    <name evidence="8" type="ORF">FGL95_02500</name>
</gene>
<dbReference type="InterPro" id="IPR010998">
    <property type="entry name" value="Integrase_recombinase_N"/>
</dbReference>
<feature type="domain" description="Core-binding (CB)" evidence="7">
    <location>
        <begin position="87"/>
        <end position="165"/>
    </location>
</feature>
<keyword evidence="2" id="KW-0229">DNA integration</keyword>
<comment type="caution">
    <text evidence="8">The sequence shown here is derived from an EMBL/GenBank/DDBJ whole genome shotgun (WGS) entry which is preliminary data.</text>
</comment>
<dbReference type="PANTHER" id="PTHR30349:SF64">
    <property type="entry name" value="PROPHAGE INTEGRASE INTD-RELATED"/>
    <property type="match status" value="1"/>
</dbReference>
<evidence type="ECO:0000256" key="5">
    <source>
        <dbReference type="PROSITE-ProRule" id="PRU01248"/>
    </source>
</evidence>
<dbReference type="RefSeq" id="WP_169584593.1">
    <property type="nucleotide sequence ID" value="NZ_VCQU01000001.1"/>
</dbReference>
<dbReference type="PROSITE" id="PS51898">
    <property type="entry name" value="TYR_RECOMBINASE"/>
    <property type="match status" value="1"/>
</dbReference>
<dbReference type="PANTHER" id="PTHR30349">
    <property type="entry name" value="PHAGE INTEGRASE-RELATED"/>
    <property type="match status" value="1"/>
</dbReference>